<keyword evidence="1" id="KW-0547">Nucleotide-binding</keyword>
<evidence type="ECO:0000259" key="5">
    <source>
        <dbReference type="PROSITE" id="PS51206"/>
    </source>
</evidence>
<comment type="caution">
    <text evidence="6">The sequence shown here is derived from an EMBL/GenBank/DDBJ whole genome shotgun (WGS) entry which is preliminary data.</text>
</comment>
<evidence type="ECO:0000256" key="4">
    <source>
        <dbReference type="ARBA" id="ARBA00022840"/>
    </source>
</evidence>
<dbReference type="InterPro" id="IPR051620">
    <property type="entry name" value="ORF904-like_C"/>
</dbReference>
<name>A0ABR7EWY8_9FIRM</name>
<dbReference type="InterPro" id="IPR014015">
    <property type="entry name" value="Helicase_SF3_DNA-vir"/>
</dbReference>
<dbReference type="InterPro" id="IPR006500">
    <property type="entry name" value="Helicase_put_C_phage/plasmid"/>
</dbReference>
<dbReference type="Gene3D" id="3.40.50.300">
    <property type="entry name" value="P-loop containing nucleotide triphosphate hydrolases"/>
    <property type="match status" value="1"/>
</dbReference>
<evidence type="ECO:0000256" key="1">
    <source>
        <dbReference type="ARBA" id="ARBA00022741"/>
    </source>
</evidence>
<dbReference type="NCBIfam" id="TIGR01613">
    <property type="entry name" value="primase_Cterm"/>
    <property type="match status" value="1"/>
</dbReference>
<dbReference type="SUPFAM" id="SSF52540">
    <property type="entry name" value="P-loop containing nucleoside triphosphate hydrolases"/>
    <property type="match status" value="1"/>
</dbReference>
<dbReference type="PANTHER" id="PTHR35372">
    <property type="entry name" value="ATP BINDING PROTEIN-RELATED"/>
    <property type="match status" value="1"/>
</dbReference>
<proteinExistence type="predicted"/>
<keyword evidence="2" id="KW-0378">Hydrolase</keyword>
<dbReference type="InterPro" id="IPR027417">
    <property type="entry name" value="P-loop_NTPase"/>
</dbReference>
<dbReference type="EMBL" id="JACOOY010000008">
    <property type="protein sequence ID" value="MBC5665125.1"/>
    <property type="molecule type" value="Genomic_DNA"/>
</dbReference>
<accession>A0ABR7EWY8</accession>
<dbReference type="Pfam" id="PF03288">
    <property type="entry name" value="Pox_D5"/>
    <property type="match status" value="1"/>
</dbReference>
<dbReference type="PANTHER" id="PTHR35372:SF2">
    <property type="entry name" value="SF3 HELICASE DOMAIN-CONTAINING PROTEIN"/>
    <property type="match status" value="1"/>
</dbReference>
<dbReference type="RefSeq" id="WP_186855772.1">
    <property type="nucleotide sequence ID" value="NZ_JACOOY010000008.1"/>
</dbReference>
<reference evidence="6 7" key="1">
    <citation type="submission" date="2020-08" db="EMBL/GenBank/DDBJ databases">
        <title>Genome public.</title>
        <authorList>
            <person name="Liu C."/>
            <person name="Sun Q."/>
        </authorList>
    </citation>
    <scope>NUCLEOTIDE SEQUENCE [LARGE SCALE GENOMIC DNA]</scope>
    <source>
        <strain evidence="6 7">NSJ-36</strain>
    </source>
</reference>
<sequence length="481" mass="55906">MEEKETEKARSGTGADVRGLDTGDVLEKFTEYPLTDIGSSKLYADMFKNKLRFVRELGVFYYYNGKVWIKDVNGVYAKRLAKKFAINLIEKANRITDDEMREKYVKYYNKFNGYNPREKLVKDAQSVYFIEFSEFDKKSYLYNCQNGTFNLKTGKLQEHNADDLLTQISNVAYDPKAKCERWERFIDEVMKEDRASKNLLQMISGYCLSGTTQFECFFMLYGKSTRNGKGTFNSTMMKMHGDYAKVLNPESLTAKSFYSNSEAPNESIANLAGARYVCVSEPGENMVLNSDLVKTLTGGDPIKARFLRQNSFTYIPAFKIVINTNFLPKILDDTIFSSDRLILLNFNAHFDQDSRDNTLKSKLIKPGALSGIFNWCYEGYRMLDNAGKFEIPAKSKALFDKYRDESDLINEFIRECLIKSEGARTKFKSVFDEYKNWTRDNGYKHCGRRKFKEKLENRNIKIKDYIGQDNVFEYELKEHLW</sequence>
<dbReference type="Pfam" id="PF08706">
    <property type="entry name" value="D5_N"/>
    <property type="match status" value="1"/>
</dbReference>
<dbReference type="InterPro" id="IPR014818">
    <property type="entry name" value="Phage/plasmid_primase_P4_C"/>
</dbReference>
<dbReference type="InterPro" id="IPR004968">
    <property type="entry name" value="DNA_primase/NTPase_C"/>
</dbReference>
<keyword evidence="3" id="KW-0347">Helicase</keyword>
<dbReference type="Proteomes" id="UP000647235">
    <property type="component" value="Unassembled WGS sequence"/>
</dbReference>
<evidence type="ECO:0000313" key="6">
    <source>
        <dbReference type="EMBL" id="MBC5665125.1"/>
    </source>
</evidence>
<evidence type="ECO:0000256" key="2">
    <source>
        <dbReference type="ARBA" id="ARBA00022801"/>
    </source>
</evidence>
<feature type="domain" description="SF3 helicase" evidence="5">
    <location>
        <begin position="195"/>
        <end position="359"/>
    </location>
</feature>
<dbReference type="PROSITE" id="PS51206">
    <property type="entry name" value="SF3_HELICASE_1"/>
    <property type="match status" value="1"/>
</dbReference>
<evidence type="ECO:0000256" key="3">
    <source>
        <dbReference type="ARBA" id="ARBA00022806"/>
    </source>
</evidence>
<gene>
    <name evidence="6" type="ORF">H8S07_07505</name>
</gene>
<organism evidence="6 7">
    <name type="scientific">Dorea hominis</name>
    <dbReference type="NCBI Taxonomy" id="2763040"/>
    <lineage>
        <taxon>Bacteria</taxon>
        <taxon>Bacillati</taxon>
        <taxon>Bacillota</taxon>
        <taxon>Clostridia</taxon>
        <taxon>Lachnospirales</taxon>
        <taxon>Lachnospiraceae</taxon>
        <taxon>Dorea</taxon>
    </lineage>
</organism>
<dbReference type="SMART" id="SM00885">
    <property type="entry name" value="D5_N"/>
    <property type="match status" value="1"/>
</dbReference>
<evidence type="ECO:0000313" key="7">
    <source>
        <dbReference type="Proteomes" id="UP000647235"/>
    </source>
</evidence>
<protein>
    <recommendedName>
        <fullName evidence="5">SF3 helicase domain-containing protein</fullName>
    </recommendedName>
</protein>
<keyword evidence="7" id="KW-1185">Reference proteome</keyword>
<keyword evidence="4" id="KW-0067">ATP-binding</keyword>